<comment type="caution">
    <text evidence="2">The sequence shown here is derived from an EMBL/GenBank/DDBJ whole genome shotgun (WGS) entry which is preliminary data.</text>
</comment>
<evidence type="ECO:0000259" key="1">
    <source>
        <dbReference type="Pfam" id="PF25137"/>
    </source>
</evidence>
<gene>
    <name evidence="2" type="ORF">JCM19239_5456</name>
</gene>
<dbReference type="InterPro" id="IPR056798">
    <property type="entry name" value="ADH_Fe_C"/>
</dbReference>
<dbReference type="Pfam" id="PF25137">
    <property type="entry name" value="ADH_Fe_C"/>
    <property type="match status" value="1"/>
</dbReference>
<dbReference type="InterPro" id="IPR039697">
    <property type="entry name" value="Alcohol_dehydrogenase_Fe"/>
</dbReference>
<dbReference type="Proteomes" id="UP000029223">
    <property type="component" value="Unassembled WGS sequence"/>
</dbReference>
<keyword evidence="3" id="KW-1185">Reference proteome</keyword>
<evidence type="ECO:0000313" key="3">
    <source>
        <dbReference type="Proteomes" id="UP000029223"/>
    </source>
</evidence>
<proteinExistence type="predicted"/>
<dbReference type="Gene3D" id="1.20.1090.10">
    <property type="entry name" value="Dehydroquinate synthase-like - alpha domain"/>
    <property type="match status" value="1"/>
</dbReference>
<dbReference type="PANTHER" id="PTHR11496:SF102">
    <property type="entry name" value="ALCOHOL DEHYDROGENASE 4"/>
    <property type="match status" value="1"/>
</dbReference>
<feature type="domain" description="Fe-containing alcohol dehydrogenase-like C-terminal" evidence="1">
    <location>
        <begin position="1"/>
        <end position="47"/>
    </location>
</feature>
<dbReference type="EMBL" id="BBMS01000039">
    <property type="protein sequence ID" value="GAL28196.1"/>
    <property type="molecule type" value="Genomic_DNA"/>
</dbReference>
<accession>A0ABQ0JHG7</accession>
<dbReference type="SUPFAM" id="SSF56796">
    <property type="entry name" value="Dehydroquinate synthase-like"/>
    <property type="match status" value="1"/>
</dbReference>
<dbReference type="PANTHER" id="PTHR11496">
    <property type="entry name" value="ALCOHOL DEHYDROGENASE"/>
    <property type="match status" value="1"/>
</dbReference>
<organism evidence="2 3">
    <name type="scientific">Vibrio variabilis</name>
    <dbReference type="NCBI Taxonomy" id="990271"/>
    <lineage>
        <taxon>Bacteria</taxon>
        <taxon>Pseudomonadati</taxon>
        <taxon>Pseudomonadota</taxon>
        <taxon>Gammaproteobacteria</taxon>
        <taxon>Vibrionales</taxon>
        <taxon>Vibrionaceae</taxon>
        <taxon>Vibrio</taxon>
    </lineage>
</organism>
<reference evidence="3" key="2">
    <citation type="submission" date="2014-09" db="EMBL/GenBank/DDBJ databases">
        <authorList>
            <consortium name="NBRP consortium"/>
            <person name="Sawabe T."/>
            <person name="Meirelles P."/>
            <person name="Nakanishi M."/>
            <person name="Sayaka M."/>
            <person name="Hattori M."/>
            <person name="Ohkuma M."/>
        </authorList>
    </citation>
    <scope>NUCLEOTIDE SEQUENCE [LARGE SCALE GENOMIC DNA]</scope>
    <source>
        <strain evidence="3">JCM 19239</strain>
    </source>
</reference>
<sequence length="47" mass="5079">MDALTHAIEAYVSGGSRKLTRLTALEAIKLIAQWLPIAVNEGQNNEA</sequence>
<protein>
    <recommendedName>
        <fullName evidence="1">Fe-containing alcohol dehydrogenase-like C-terminal domain-containing protein</fullName>
    </recommendedName>
</protein>
<reference evidence="3" key="1">
    <citation type="submission" date="2014-09" db="EMBL/GenBank/DDBJ databases">
        <title>Vibrio variabilis JCM 19239. (C206) whole genome shotgun sequence.</title>
        <authorList>
            <person name="Sawabe T."/>
            <person name="Meirelles P."/>
            <person name="Nakanishi M."/>
            <person name="Sayaka M."/>
            <person name="Hattori M."/>
            <person name="Ohkuma M."/>
        </authorList>
    </citation>
    <scope>NUCLEOTIDE SEQUENCE [LARGE SCALE GENOMIC DNA]</scope>
    <source>
        <strain evidence="3">JCM 19239</strain>
    </source>
</reference>
<evidence type="ECO:0000313" key="2">
    <source>
        <dbReference type="EMBL" id="GAL28196.1"/>
    </source>
</evidence>
<name>A0ABQ0JHG7_9VIBR</name>